<evidence type="ECO:0000313" key="3">
    <source>
        <dbReference type="Proteomes" id="UP000759537"/>
    </source>
</evidence>
<evidence type="ECO:0000313" key="2">
    <source>
        <dbReference type="EMBL" id="KAF8466792.1"/>
    </source>
</evidence>
<gene>
    <name evidence="2" type="ORF">DFH94DRAFT_848384</name>
</gene>
<name>A0A9P5JW67_9AGAM</name>
<organism evidence="2 3">
    <name type="scientific">Russula ochroleuca</name>
    <dbReference type="NCBI Taxonomy" id="152965"/>
    <lineage>
        <taxon>Eukaryota</taxon>
        <taxon>Fungi</taxon>
        <taxon>Dikarya</taxon>
        <taxon>Basidiomycota</taxon>
        <taxon>Agaricomycotina</taxon>
        <taxon>Agaricomycetes</taxon>
        <taxon>Russulales</taxon>
        <taxon>Russulaceae</taxon>
        <taxon>Russula</taxon>
    </lineage>
</organism>
<dbReference type="AlphaFoldDB" id="A0A9P5JW67"/>
<reference evidence="2" key="1">
    <citation type="submission" date="2019-10" db="EMBL/GenBank/DDBJ databases">
        <authorList>
            <consortium name="DOE Joint Genome Institute"/>
            <person name="Kuo A."/>
            <person name="Miyauchi S."/>
            <person name="Kiss E."/>
            <person name="Drula E."/>
            <person name="Kohler A."/>
            <person name="Sanchez-Garcia M."/>
            <person name="Andreopoulos B."/>
            <person name="Barry K.W."/>
            <person name="Bonito G."/>
            <person name="Buee M."/>
            <person name="Carver A."/>
            <person name="Chen C."/>
            <person name="Cichocki N."/>
            <person name="Clum A."/>
            <person name="Culley D."/>
            <person name="Crous P.W."/>
            <person name="Fauchery L."/>
            <person name="Girlanda M."/>
            <person name="Hayes R."/>
            <person name="Keri Z."/>
            <person name="LaButti K."/>
            <person name="Lipzen A."/>
            <person name="Lombard V."/>
            <person name="Magnuson J."/>
            <person name="Maillard F."/>
            <person name="Morin E."/>
            <person name="Murat C."/>
            <person name="Nolan M."/>
            <person name="Ohm R."/>
            <person name="Pangilinan J."/>
            <person name="Pereira M."/>
            <person name="Perotto S."/>
            <person name="Peter M."/>
            <person name="Riley R."/>
            <person name="Sitrit Y."/>
            <person name="Stielow B."/>
            <person name="Szollosi G."/>
            <person name="Zifcakova L."/>
            <person name="Stursova M."/>
            <person name="Spatafora J.W."/>
            <person name="Tedersoo L."/>
            <person name="Vaario L.-M."/>
            <person name="Yamada A."/>
            <person name="Yan M."/>
            <person name="Wang P."/>
            <person name="Xu J."/>
            <person name="Bruns T."/>
            <person name="Baldrian P."/>
            <person name="Vilgalys R."/>
            <person name="Henrissat B."/>
            <person name="Grigoriev I.V."/>
            <person name="Hibbett D."/>
            <person name="Nagy L.G."/>
            <person name="Martin F.M."/>
        </authorList>
    </citation>
    <scope>NUCLEOTIDE SEQUENCE</scope>
    <source>
        <strain evidence="2">Prilba</strain>
    </source>
</reference>
<protein>
    <recommendedName>
        <fullName evidence="1">Fungal STAND N-terminal Goodbye domain-containing protein</fullName>
    </recommendedName>
</protein>
<evidence type="ECO:0000259" key="1">
    <source>
        <dbReference type="Pfam" id="PF17109"/>
    </source>
</evidence>
<accession>A0A9P5JW67</accession>
<dbReference type="EMBL" id="WHVB01000039">
    <property type="protein sequence ID" value="KAF8466792.1"/>
    <property type="molecule type" value="Genomic_DNA"/>
</dbReference>
<dbReference type="OrthoDB" id="5981048at2759"/>
<comment type="caution">
    <text evidence="2">The sequence shown here is derived from an EMBL/GenBank/DDBJ whole genome shotgun (WGS) entry which is preliminary data.</text>
</comment>
<proteinExistence type="predicted"/>
<feature type="domain" description="Fungal STAND N-terminal Goodbye" evidence="1">
    <location>
        <begin position="49"/>
        <end position="172"/>
    </location>
</feature>
<reference evidence="2" key="2">
    <citation type="journal article" date="2020" name="Nat. Commun.">
        <title>Large-scale genome sequencing of mycorrhizal fungi provides insights into the early evolution of symbiotic traits.</title>
        <authorList>
            <person name="Miyauchi S."/>
            <person name="Kiss E."/>
            <person name="Kuo A."/>
            <person name="Drula E."/>
            <person name="Kohler A."/>
            <person name="Sanchez-Garcia M."/>
            <person name="Morin E."/>
            <person name="Andreopoulos B."/>
            <person name="Barry K.W."/>
            <person name="Bonito G."/>
            <person name="Buee M."/>
            <person name="Carver A."/>
            <person name="Chen C."/>
            <person name="Cichocki N."/>
            <person name="Clum A."/>
            <person name="Culley D."/>
            <person name="Crous P.W."/>
            <person name="Fauchery L."/>
            <person name="Girlanda M."/>
            <person name="Hayes R.D."/>
            <person name="Keri Z."/>
            <person name="LaButti K."/>
            <person name="Lipzen A."/>
            <person name="Lombard V."/>
            <person name="Magnuson J."/>
            <person name="Maillard F."/>
            <person name="Murat C."/>
            <person name="Nolan M."/>
            <person name="Ohm R.A."/>
            <person name="Pangilinan J."/>
            <person name="Pereira M.F."/>
            <person name="Perotto S."/>
            <person name="Peter M."/>
            <person name="Pfister S."/>
            <person name="Riley R."/>
            <person name="Sitrit Y."/>
            <person name="Stielow J.B."/>
            <person name="Szollosi G."/>
            <person name="Zifcakova L."/>
            <person name="Stursova M."/>
            <person name="Spatafora J.W."/>
            <person name="Tedersoo L."/>
            <person name="Vaario L.M."/>
            <person name="Yamada A."/>
            <person name="Yan M."/>
            <person name="Wang P."/>
            <person name="Xu J."/>
            <person name="Bruns T."/>
            <person name="Baldrian P."/>
            <person name="Vilgalys R."/>
            <person name="Dunand C."/>
            <person name="Henrissat B."/>
            <person name="Grigoriev I.V."/>
            <person name="Hibbett D."/>
            <person name="Nagy L.G."/>
            <person name="Martin F.M."/>
        </authorList>
    </citation>
    <scope>NUCLEOTIDE SEQUENCE</scope>
    <source>
        <strain evidence="2">Prilba</strain>
    </source>
</reference>
<sequence length="321" mass="35249">MCPLFPSAQLRPGIRHLPLITNNLLASALMMSHSQPTASSSNNFQLIINDALNSYKKRAKRDLLSHPLATQLQTCNSPGDILAVLHQQIQGLDQSRSSDDRWTKWLDPTVAVLYTLSETLGEGVSLVFSPAKVIFAGVGVLLSAAKDVRKGQDVLVDVFERIEGFFRRLEVYAEVWPTTEMIDTIIQIMVEIISILGIAMKEIKEGGLKKYGKRLIGRNDMEDALQRLDKLTQEEARMAVAENLKATHTVDERLRGVASTVAAIDNRVAVVDDRVAGVDDRVSRATHAIDESVKGVGKQMLAVDDRVAGVDDKIVKVINGA</sequence>
<dbReference type="Proteomes" id="UP000759537">
    <property type="component" value="Unassembled WGS sequence"/>
</dbReference>
<dbReference type="InterPro" id="IPR031350">
    <property type="entry name" value="Goodbye_dom"/>
</dbReference>
<dbReference type="Pfam" id="PF17109">
    <property type="entry name" value="Goodbye"/>
    <property type="match status" value="1"/>
</dbReference>
<keyword evidence="3" id="KW-1185">Reference proteome</keyword>